<proteinExistence type="predicted"/>
<organism evidence="1 2">
    <name type="scientific">Alteromonas aestuariivivens</name>
    <dbReference type="NCBI Taxonomy" id="1938339"/>
    <lineage>
        <taxon>Bacteria</taxon>
        <taxon>Pseudomonadati</taxon>
        <taxon>Pseudomonadota</taxon>
        <taxon>Gammaproteobacteria</taxon>
        <taxon>Alteromonadales</taxon>
        <taxon>Alteromonadaceae</taxon>
        <taxon>Alteromonas/Salinimonas group</taxon>
        <taxon>Alteromonas</taxon>
    </lineage>
</organism>
<dbReference type="EMBL" id="QRHA01000004">
    <property type="protein sequence ID" value="RDV26708.1"/>
    <property type="molecule type" value="Genomic_DNA"/>
</dbReference>
<sequence>MFRKERTKYTLVAVAFIIGLVMIPGSRDSDWCSRGSSVMERHTSVNGEEVACASGADDWILEVSWLSWISGKSSTYQFHFLDLLELLYGKGD</sequence>
<protein>
    <submittedName>
        <fullName evidence="1">Uncharacterized protein</fullName>
    </submittedName>
</protein>
<dbReference type="OrthoDB" id="5772064at2"/>
<dbReference type="RefSeq" id="WP_115592661.1">
    <property type="nucleotide sequence ID" value="NZ_QRHA01000004.1"/>
</dbReference>
<keyword evidence="2" id="KW-1185">Reference proteome</keyword>
<evidence type="ECO:0000313" key="2">
    <source>
        <dbReference type="Proteomes" id="UP000256561"/>
    </source>
</evidence>
<accession>A0A3D8MAI3</accession>
<gene>
    <name evidence="1" type="ORF">DXV75_06900</name>
</gene>
<dbReference type="AlphaFoldDB" id="A0A3D8MAI3"/>
<comment type="caution">
    <text evidence="1">The sequence shown here is derived from an EMBL/GenBank/DDBJ whole genome shotgun (WGS) entry which is preliminary data.</text>
</comment>
<reference evidence="2" key="1">
    <citation type="submission" date="2018-08" db="EMBL/GenBank/DDBJ databases">
        <authorList>
            <person name="Zhang J."/>
            <person name="Du Z.-J."/>
        </authorList>
    </citation>
    <scope>NUCLEOTIDE SEQUENCE [LARGE SCALE GENOMIC DNA]</scope>
    <source>
        <strain evidence="2">KCTC 52655</strain>
    </source>
</reference>
<dbReference type="Proteomes" id="UP000256561">
    <property type="component" value="Unassembled WGS sequence"/>
</dbReference>
<evidence type="ECO:0000313" key="1">
    <source>
        <dbReference type="EMBL" id="RDV26708.1"/>
    </source>
</evidence>
<name>A0A3D8MAI3_9ALTE</name>